<gene>
    <name evidence="3" type="ORF">Ciccas_009236</name>
</gene>
<dbReference type="PANTHER" id="PTHR46118:SF4">
    <property type="entry name" value="PROTEIN ABHD11"/>
    <property type="match status" value="1"/>
</dbReference>
<keyword evidence="4" id="KW-1185">Reference proteome</keyword>
<dbReference type="PANTHER" id="PTHR46118">
    <property type="entry name" value="PROTEIN ABHD11"/>
    <property type="match status" value="1"/>
</dbReference>
<evidence type="ECO:0000256" key="2">
    <source>
        <dbReference type="ARBA" id="ARBA00022801"/>
    </source>
</evidence>
<protein>
    <submittedName>
        <fullName evidence="3">Uncharacterized protein</fullName>
    </submittedName>
</protein>
<accession>A0ABD2PY23</accession>
<proteinExistence type="inferred from homology"/>
<dbReference type="Proteomes" id="UP001626550">
    <property type="component" value="Unassembled WGS sequence"/>
</dbReference>
<dbReference type="InterPro" id="IPR029058">
    <property type="entry name" value="AB_hydrolase_fold"/>
</dbReference>
<comment type="caution">
    <text evidence="3">The sequence shown here is derived from an EMBL/GenBank/DDBJ whole genome shotgun (WGS) entry which is preliminary data.</text>
</comment>
<evidence type="ECO:0000256" key="1">
    <source>
        <dbReference type="ARBA" id="ARBA00008645"/>
    </source>
</evidence>
<dbReference type="EMBL" id="JBJKFK010001816">
    <property type="protein sequence ID" value="KAL3312174.1"/>
    <property type="molecule type" value="Genomic_DNA"/>
</dbReference>
<dbReference type="GO" id="GO:0016787">
    <property type="term" value="F:hydrolase activity"/>
    <property type="evidence" value="ECO:0007669"/>
    <property type="project" value="UniProtKB-KW"/>
</dbReference>
<name>A0ABD2PY23_9PLAT</name>
<dbReference type="Gene3D" id="3.40.50.1820">
    <property type="entry name" value="alpha/beta hydrolase"/>
    <property type="match status" value="1"/>
</dbReference>
<dbReference type="AlphaFoldDB" id="A0ABD2PY23"/>
<evidence type="ECO:0000313" key="4">
    <source>
        <dbReference type="Proteomes" id="UP001626550"/>
    </source>
</evidence>
<comment type="similarity">
    <text evidence="1">Belongs to the AB hydrolase superfamily.</text>
</comment>
<reference evidence="3 4" key="1">
    <citation type="submission" date="2024-11" db="EMBL/GenBank/DDBJ databases">
        <title>Adaptive evolution of stress response genes in parasites aligns with host niche diversity.</title>
        <authorList>
            <person name="Hahn C."/>
            <person name="Resl P."/>
        </authorList>
    </citation>
    <scope>NUCLEOTIDE SEQUENCE [LARGE SCALE GENOMIC DNA]</scope>
    <source>
        <strain evidence="3">EGGRZ-B1_66</strain>
        <tissue evidence="3">Body</tissue>
    </source>
</reference>
<organism evidence="3 4">
    <name type="scientific">Cichlidogyrus casuarinus</name>
    <dbReference type="NCBI Taxonomy" id="1844966"/>
    <lineage>
        <taxon>Eukaryota</taxon>
        <taxon>Metazoa</taxon>
        <taxon>Spiralia</taxon>
        <taxon>Lophotrochozoa</taxon>
        <taxon>Platyhelminthes</taxon>
        <taxon>Monogenea</taxon>
        <taxon>Monopisthocotylea</taxon>
        <taxon>Dactylogyridea</taxon>
        <taxon>Ancyrocephalidae</taxon>
        <taxon>Cichlidogyrus</taxon>
    </lineage>
</organism>
<keyword evidence="2" id="KW-0378">Hydrolase</keyword>
<sequence>MLEAMRNLDLAHFNEKYSAKIPLIRKELNEYWRNEIPDPQVRAFVLTNLTHDPRGMVVWKVNLEAIHNDFQHIVGWPDDELQGKTFEKPTLFIRGENSKYIQESDMDKILTYFPKARLVTIPKAGHWVHADNPNETIECLLDFVSH</sequence>
<dbReference type="SUPFAM" id="SSF53474">
    <property type="entry name" value="alpha/beta-Hydrolases"/>
    <property type="match status" value="1"/>
</dbReference>
<evidence type="ECO:0000313" key="3">
    <source>
        <dbReference type="EMBL" id="KAL3312174.1"/>
    </source>
</evidence>